<gene>
    <name evidence="1" type="primary">ORF64348</name>
</gene>
<feature type="non-terminal residue" evidence="1">
    <location>
        <position position="1"/>
    </location>
</feature>
<sequence>FISVPPPYSMCAFADFRGNHCNEINPLSLDSSCVRGQIKYEPNTTVFQLFLSVPV</sequence>
<accession>A0A0B6ZJG7</accession>
<evidence type="ECO:0000313" key="1">
    <source>
        <dbReference type="EMBL" id="CEK67900.1"/>
    </source>
</evidence>
<protein>
    <submittedName>
        <fullName evidence="1">Uncharacterized protein</fullName>
    </submittedName>
</protein>
<name>A0A0B6ZJG7_9EUPU</name>
<reference evidence="1" key="1">
    <citation type="submission" date="2014-12" db="EMBL/GenBank/DDBJ databases">
        <title>Insight into the proteome of Arion vulgaris.</title>
        <authorList>
            <person name="Aradska J."/>
            <person name="Bulat T."/>
            <person name="Smidak R."/>
            <person name="Sarate P."/>
            <person name="Gangsoo J."/>
            <person name="Sialana F."/>
            <person name="Bilban M."/>
            <person name="Lubec G."/>
        </authorList>
    </citation>
    <scope>NUCLEOTIDE SEQUENCE</scope>
    <source>
        <tissue evidence="1">Skin</tissue>
    </source>
</reference>
<dbReference type="AlphaFoldDB" id="A0A0B6ZJG7"/>
<dbReference type="EMBL" id="HACG01021035">
    <property type="protein sequence ID" value="CEK67900.1"/>
    <property type="molecule type" value="Transcribed_RNA"/>
</dbReference>
<organism evidence="1">
    <name type="scientific">Arion vulgaris</name>
    <dbReference type="NCBI Taxonomy" id="1028688"/>
    <lineage>
        <taxon>Eukaryota</taxon>
        <taxon>Metazoa</taxon>
        <taxon>Spiralia</taxon>
        <taxon>Lophotrochozoa</taxon>
        <taxon>Mollusca</taxon>
        <taxon>Gastropoda</taxon>
        <taxon>Heterobranchia</taxon>
        <taxon>Euthyneura</taxon>
        <taxon>Panpulmonata</taxon>
        <taxon>Eupulmonata</taxon>
        <taxon>Stylommatophora</taxon>
        <taxon>Helicina</taxon>
        <taxon>Arionoidea</taxon>
        <taxon>Arionidae</taxon>
        <taxon>Arion</taxon>
    </lineage>
</organism>
<proteinExistence type="predicted"/>